<dbReference type="PANTHER" id="PTHR24067">
    <property type="entry name" value="UBIQUITIN-CONJUGATING ENZYME E2"/>
    <property type="match status" value="1"/>
</dbReference>
<evidence type="ECO:0000256" key="1">
    <source>
        <dbReference type="SAM" id="Coils"/>
    </source>
</evidence>
<feature type="transmembrane region" description="Helical" evidence="3">
    <location>
        <begin position="425"/>
        <end position="446"/>
    </location>
</feature>
<feature type="compositionally biased region" description="Polar residues" evidence="2">
    <location>
        <begin position="285"/>
        <end position="294"/>
    </location>
</feature>
<dbReference type="PROSITE" id="PS50127">
    <property type="entry name" value="UBC_2"/>
    <property type="match status" value="1"/>
</dbReference>
<feature type="coiled-coil region" evidence="1">
    <location>
        <begin position="188"/>
        <end position="222"/>
    </location>
</feature>
<feature type="compositionally biased region" description="Polar residues" evidence="2">
    <location>
        <begin position="168"/>
        <end position="181"/>
    </location>
</feature>
<dbReference type="OrthoDB" id="1158011at2759"/>
<dbReference type="Proteomes" id="UP000009168">
    <property type="component" value="Unassembled WGS sequence"/>
</dbReference>
<evidence type="ECO:0000313" key="6">
    <source>
        <dbReference type="Proteomes" id="UP000009168"/>
    </source>
</evidence>
<dbReference type="AlphaFoldDB" id="I7M018"/>
<dbReference type="InterPro" id="IPR000608">
    <property type="entry name" value="UBC"/>
</dbReference>
<dbReference type="eggNOG" id="KOG0428">
    <property type="taxonomic scope" value="Eukaryota"/>
</dbReference>
<name>I7M018_TETTS</name>
<dbReference type="InterPro" id="IPR050113">
    <property type="entry name" value="Ub_conjugating_enzyme"/>
</dbReference>
<protein>
    <submittedName>
        <fullName evidence="5">Ubiquitin-conjugating enzyme</fullName>
    </submittedName>
</protein>
<feature type="compositionally biased region" description="Polar residues" evidence="2">
    <location>
        <begin position="388"/>
        <end position="411"/>
    </location>
</feature>
<organism evidence="5 6">
    <name type="scientific">Tetrahymena thermophila (strain SB210)</name>
    <dbReference type="NCBI Taxonomy" id="312017"/>
    <lineage>
        <taxon>Eukaryota</taxon>
        <taxon>Sar</taxon>
        <taxon>Alveolata</taxon>
        <taxon>Ciliophora</taxon>
        <taxon>Intramacronucleata</taxon>
        <taxon>Oligohymenophorea</taxon>
        <taxon>Hymenostomatida</taxon>
        <taxon>Tetrahymenina</taxon>
        <taxon>Tetrahymenidae</taxon>
        <taxon>Tetrahymena</taxon>
    </lineage>
</organism>
<evidence type="ECO:0000313" key="5">
    <source>
        <dbReference type="EMBL" id="EAR85318.2"/>
    </source>
</evidence>
<dbReference type="Pfam" id="PF00179">
    <property type="entry name" value="UQ_con"/>
    <property type="match status" value="1"/>
</dbReference>
<feature type="region of interest" description="Disordered" evidence="2">
    <location>
        <begin position="158"/>
        <end position="181"/>
    </location>
</feature>
<proteinExistence type="predicted"/>
<keyword evidence="6" id="KW-1185">Reference proteome</keyword>
<dbReference type="InterPro" id="IPR016135">
    <property type="entry name" value="UBQ-conjugating_enzyme/RWD"/>
</dbReference>
<keyword evidence="3" id="KW-0472">Membrane</keyword>
<dbReference type="SUPFAM" id="SSF54495">
    <property type="entry name" value="UBC-like"/>
    <property type="match status" value="1"/>
</dbReference>
<feature type="compositionally biased region" description="Polar residues" evidence="2">
    <location>
        <begin position="314"/>
        <end position="323"/>
    </location>
</feature>
<gene>
    <name evidence="5" type="ORF">TTHERM_00470910</name>
</gene>
<dbReference type="KEGG" id="tet:TTHERM_00470910"/>
<evidence type="ECO:0000256" key="2">
    <source>
        <dbReference type="SAM" id="MobiDB-lite"/>
    </source>
</evidence>
<feature type="compositionally biased region" description="Basic and acidic residues" evidence="2">
    <location>
        <begin position="295"/>
        <end position="313"/>
    </location>
</feature>
<feature type="compositionally biased region" description="Basic and acidic residues" evidence="2">
    <location>
        <begin position="275"/>
        <end position="284"/>
    </location>
</feature>
<keyword evidence="1" id="KW-0175">Coiled coil</keyword>
<evidence type="ECO:0000256" key="3">
    <source>
        <dbReference type="SAM" id="Phobius"/>
    </source>
</evidence>
<dbReference type="RefSeq" id="XP_001032981.2">
    <property type="nucleotide sequence ID" value="XM_001032981.3"/>
</dbReference>
<accession>I7M018</accession>
<keyword evidence="3" id="KW-0812">Transmembrane</keyword>
<dbReference type="InParanoid" id="I7M018"/>
<dbReference type="SMART" id="SM00212">
    <property type="entry name" value="UBCc"/>
    <property type="match status" value="1"/>
</dbReference>
<feature type="compositionally biased region" description="Basic and acidic residues" evidence="2">
    <location>
        <begin position="378"/>
        <end position="387"/>
    </location>
</feature>
<reference evidence="6" key="1">
    <citation type="journal article" date="2006" name="PLoS Biol.">
        <title>Macronuclear genome sequence of the ciliate Tetrahymena thermophila, a model eukaryote.</title>
        <authorList>
            <person name="Eisen J.A."/>
            <person name="Coyne R.S."/>
            <person name="Wu M."/>
            <person name="Wu D."/>
            <person name="Thiagarajan M."/>
            <person name="Wortman J.R."/>
            <person name="Badger J.H."/>
            <person name="Ren Q."/>
            <person name="Amedeo P."/>
            <person name="Jones K.M."/>
            <person name="Tallon L.J."/>
            <person name="Delcher A.L."/>
            <person name="Salzberg S.L."/>
            <person name="Silva J.C."/>
            <person name="Haas B.J."/>
            <person name="Majoros W.H."/>
            <person name="Farzad M."/>
            <person name="Carlton J.M."/>
            <person name="Smith R.K. Jr."/>
            <person name="Garg J."/>
            <person name="Pearlman R.E."/>
            <person name="Karrer K.M."/>
            <person name="Sun L."/>
            <person name="Manning G."/>
            <person name="Elde N.C."/>
            <person name="Turkewitz A.P."/>
            <person name="Asai D.J."/>
            <person name="Wilkes D.E."/>
            <person name="Wang Y."/>
            <person name="Cai H."/>
            <person name="Collins K."/>
            <person name="Stewart B.A."/>
            <person name="Lee S.R."/>
            <person name="Wilamowska K."/>
            <person name="Weinberg Z."/>
            <person name="Ruzzo W.L."/>
            <person name="Wloga D."/>
            <person name="Gaertig J."/>
            <person name="Frankel J."/>
            <person name="Tsao C.-C."/>
            <person name="Gorovsky M.A."/>
            <person name="Keeling P.J."/>
            <person name="Waller R.F."/>
            <person name="Patron N.J."/>
            <person name="Cherry J.M."/>
            <person name="Stover N.A."/>
            <person name="Krieger C.J."/>
            <person name="del Toro C."/>
            <person name="Ryder H.F."/>
            <person name="Williamson S.C."/>
            <person name="Barbeau R.A."/>
            <person name="Hamilton E.P."/>
            <person name="Orias E."/>
        </authorList>
    </citation>
    <scope>NUCLEOTIDE SEQUENCE [LARGE SCALE GENOMIC DNA]</scope>
    <source>
        <strain evidence="6">SB210</strain>
    </source>
</reference>
<keyword evidence="3" id="KW-1133">Transmembrane helix</keyword>
<feature type="region of interest" description="Disordered" evidence="2">
    <location>
        <begin position="374"/>
        <end position="417"/>
    </location>
</feature>
<dbReference type="EMBL" id="GG662622">
    <property type="protein sequence ID" value="EAR85318.2"/>
    <property type="molecule type" value="Genomic_DNA"/>
</dbReference>
<dbReference type="STRING" id="312017.I7M018"/>
<dbReference type="FunFam" id="3.10.110.10:FF:000086">
    <property type="entry name" value="Ubiquitin-conjugating enzyme E2 J1"/>
    <property type="match status" value="1"/>
</dbReference>
<evidence type="ECO:0000259" key="4">
    <source>
        <dbReference type="PROSITE" id="PS50127"/>
    </source>
</evidence>
<feature type="region of interest" description="Disordered" evidence="2">
    <location>
        <begin position="274"/>
        <end position="347"/>
    </location>
</feature>
<feature type="domain" description="UBC core" evidence="4">
    <location>
        <begin position="5"/>
        <end position="157"/>
    </location>
</feature>
<dbReference type="Gene3D" id="3.10.110.10">
    <property type="entry name" value="Ubiquitin Conjugating Enzyme"/>
    <property type="match status" value="1"/>
</dbReference>
<dbReference type="CDD" id="cd23799">
    <property type="entry name" value="UBCc_UBE2J"/>
    <property type="match status" value="1"/>
</dbReference>
<sequence length="448" mass="52764">MNENIKQKRMMKEIEHLSKNPSEDYTASPLSNDLYTWHFTIRGPTETEFEEGIYHGKIMFPFNYPLEPPDIYFLNKSGRFEVNQKICLTITGFHAEQWNASWTMRTILEALISMFPEKEQVQSVGSIVHSNDVRKKLAKESWNFECEKCGPINKILKQRQKQPKEPQVNKNLGNSQAQNEQNVEETIEIAKEIDIEKEKQNLDNLEQKIQKLQQEKPKINTLQTNIQQKREPINLQNQSQVYQQERQYSFEQVAKNLEEVVNVINSIRIISNDSQTKEKEKANPKNEQSNPQKQNDSDQQKENQKNSDLKQKQDLGNQNQMSDQNKEKQQQQEPEEEEKQQQNQSREQNINELETNRLNNQDNKSQNEQDNINLNQENQKDLEESKLDQPNPQQKDQENSNPDNEQQVPQSEESKQEAIQKVKKLDALLLVTSIMFILYLTFLFQYNI</sequence>
<dbReference type="GeneID" id="7840948"/>